<accession>A7F5L8</accession>
<organism evidence="1 2">
    <name type="scientific">Sclerotinia sclerotiorum (strain ATCC 18683 / 1980 / Ss-1)</name>
    <name type="common">White mold</name>
    <name type="synonym">Whetzelinia sclerotiorum</name>
    <dbReference type="NCBI Taxonomy" id="665079"/>
    <lineage>
        <taxon>Eukaryota</taxon>
        <taxon>Fungi</taxon>
        <taxon>Dikarya</taxon>
        <taxon>Ascomycota</taxon>
        <taxon>Pezizomycotina</taxon>
        <taxon>Leotiomycetes</taxon>
        <taxon>Helotiales</taxon>
        <taxon>Sclerotiniaceae</taxon>
        <taxon>Sclerotinia</taxon>
    </lineage>
</organism>
<evidence type="ECO:0000313" key="2">
    <source>
        <dbReference type="Proteomes" id="UP000001312"/>
    </source>
</evidence>
<name>A7F5L8_SCLS1</name>
<dbReference type="EMBL" id="CH476642">
    <property type="protein sequence ID" value="EDN98039.1"/>
    <property type="molecule type" value="Genomic_DNA"/>
</dbReference>
<dbReference type="KEGG" id="ssl:SS1G_12896"/>
<protein>
    <submittedName>
        <fullName evidence="1">Uncharacterized protein</fullName>
    </submittedName>
</protein>
<dbReference type="InParanoid" id="A7F5L8"/>
<dbReference type="RefSeq" id="XP_001586318.1">
    <property type="nucleotide sequence ID" value="XM_001586268.1"/>
</dbReference>
<evidence type="ECO:0000313" key="1">
    <source>
        <dbReference type="EMBL" id="EDN98039.1"/>
    </source>
</evidence>
<dbReference type="Proteomes" id="UP000001312">
    <property type="component" value="Unassembled WGS sequence"/>
</dbReference>
<dbReference type="AlphaFoldDB" id="A7F5L8"/>
<sequence>MAKDTIQDAVLVTRAWESRIFGSMHFVSFKMNGMIISEDEYNWPWIKRDWILISRGTDYFSIVYCTTPLLKLSGNAEHFVCGMTSSRIILREGLIRISHRLVAISGLARIYSDMIQNPAYVARGSSWIGVG</sequence>
<reference evidence="2" key="1">
    <citation type="journal article" date="2011" name="PLoS Genet.">
        <title>Genomic analysis of the necrotrophic fungal pathogens Sclerotinia sclerotiorum and Botrytis cinerea.</title>
        <authorList>
            <person name="Amselem J."/>
            <person name="Cuomo C.A."/>
            <person name="van Kan J.A."/>
            <person name="Viaud M."/>
            <person name="Benito E.P."/>
            <person name="Couloux A."/>
            <person name="Coutinho P.M."/>
            <person name="de Vries R.P."/>
            <person name="Dyer P.S."/>
            <person name="Fillinger S."/>
            <person name="Fournier E."/>
            <person name="Gout L."/>
            <person name="Hahn M."/>
            <person name="Kohn L."/>
            <person name="Lapalu N."/>
            <person name="Plummer K.M."/>
            <person name="Pradier J.M."/>
            <person name="Quevillon E."/>
            <person name="Sharon A."/>
            <person name="Simon A."/>
            <person name="ten Have A."/>
            <person name="Tudzynski B."/>
            <person name="Tudzynski P."/>
            <person name="Wincker P."/>
            <person name="Andrew M."/>
            <person name="Anthouard V."/>
            <person name="Beever R.E."/>
            <person name="Beffa R."/>
            <person name="Benoit I."/>
            <person name="Bouzid O."/>
            <person name="Brault B."/>
            <person name="Chen Z."/>
            <person name="Choquer M."/>
            <person name="Collemare J."/>
            <person name="Cotton P."/>
            <person name="Danchin E.G."/>
            <person name="Da Silva C."/>
            <person name="Gautier A."/>
            <person name="Giraud C."/>
            <person name="Giraud T."/>
            <person name="Gonzalez C."/>
            <person name="Grossetete S."/>
            <person name="Guldener U."/>
            <person name="Henrissat B."/>
            <person name="Howlett B.J."/>
            <person name="Kodira C."/>
            <person name="Kretschmer M."/>
            <person name="Lappartient A."/>
            <person name="Leroch M."/>
            <person name="Levis C."/>
            <person name="Mauceli E."/>
            <person name="Neuveglise C."/>
            <person name="Oeser B."/>
            <person name="Pearson M."/>
            <person name="Poulain J."/>
            <person name="Poussereau N."/>
            <person name="Quesneville H."/>
            <person name="Rascle C."/>
            <person name="Schumacher J."/>
            <person name="Segurens B."/>
            <person name="Sexton A."/>
            <person name="Silva E."/>
            <person name="Sirven C."/>
            <person name="Soanes D.M."/>
            <person name="Talbot N.J."/>
            <person name="Templeton M."/>
            <person name="Yandava C."/>
            <person name="Yarden O."/>
            <person name="Zeng Q."/>
            <person name="Rollins J.A."/>
            <person name="Lebrun M.H."/>
            <person name="Dickman M."/>
        </authorList>
    </citation>
    <scope>NUCLEOTIDE SEQUENCE [LARGE SCALE GENOMIC DNA]</scope>
    <source>
        <strain evidence="2">ATCC 18683 / 1980 / Ss-1</strain>
    </source>
</reference>
<keyword evidence="2" id="KW-1185">Reference proteome</keyword>
<proteinExistence type="predicted"/>
<dbReference type="GeneID" id="5482248"/>
<gene>
    <name evidence="1" type="ORF">SS1G_12896</name>
</gene>